<comment type="subcellular location">
    <subcellularLocation>
        <location evidence="1">Cell membrane</location>
        <topology evidence="1">Multi-pass membrane protein</topology>
    </subcellularLocation>
</comment>
<evidence type="ECO:0000313" key="9">
    <source>
        <dbReference type="Proteomes" id="UP000297729"/>
    </source>
</evidence>
<dbReference type="InterPro" id="IPR033480">
    <property type="entry name" value="sCache_2"/>
</dbReference>
<feature type="domain" description="Single Cache" evidence="7">
    <location>
        <begin position="30"/>
        <end position="105"/>
    </location>
</feature>
<evidence type="ECO:0000259" key="7">
    <source>
        <dbReference type="SMART" id="SM01049"/>
    </source>
</evidence>
<evidence type="ECO:0000256" key="5">
    <source>
        <dbReference type="ARBA" id="ARBA00023136"/>
    </source>
</evidence>
<organism evidence="8 9">
    <name type="scientific">Duganella callida</name>
    <dbReference type="NCBI Taxonomy" id="2561932"/>
    <lineage>
        <taxon>Bacteria</taxon>
        <taxon>Pseudomonadati</taxon>
        <taxon>Pseudomonadota</taxon>
        <taxon>Betaproteobacteria</taxon>
        <taxon>Burkholderiales</taxon>
        <taxon>Oxalobacteraceae</taxon>
        <taxon>Telluria group</taxon>
        <taxon>Duganella</taxon>
    </lineage>
</organism>
<keyword evidence="4" id="KW-1133">Transmembrane helix</keyword>
<feature type="signal peptide" evidence="6">
    <location>
        <begin position="1"/>
        <end position="21"/>
    </location>
</feature>
<keyword evidence="8" id="KW-0808">Transferase</keyword>
<reference evidence="8 9" key="1">
    <citation type="submission" date="2019-03" db="EMBL/GenBank/DDBJ databases">
        <title>Draft Genome Sequence of Duganella callidus sp. nov., a Novel Duganella Species Isolated from Cultivated Soil.</title>
        <authorList>
            <person name="Raths R."/>
            <person name="Peta V."/>
            <person name="Bucking H."/>
        </authorList>
    </citation>
    <scope>NUCLEOTIDE SEQUENCE [LARGE SCALE GENOMIC DNA]</scope>
    <source>
        <strain evidence="8 9">DN04</strain>
    </source>
</reference>
<gene>
    <name evidence="8" type="ORF">E4L98_16875</name>
</gene>
<proteinExistence type="predicted"/>
<dbReference type="InterPro" id="IPR004010">
    <property type="entry name" value="Double_Cache_2"/>
</dbReference>
<accession>A0A4Y9SAZ5</accession>
<evidence type="ECO:0000313" key="8">
    <source>
        <dbReference type="EMBL" id="TFW19100.1"/>
    </source>
</evidence>
<evidence type="ECO:0000256" key="1">
    <source>
        <dbReference type="ARBA" id="ARBA00004651"/>
    </source>
</evidence>
<evidence type="ECO:0000256" key="3">
    <source>
        <dbReference type="ARBA" id="ARBA00022692"/>
    </source>
</evidence>
<name>A0A4Y9SAZ5_9BURK</name>
<dbReference type="Gene3D" id="3.30.450.20">
    <property type="entry name" value="PAS domain"/>
    <property type="match status" value="1"/>
</dbReference>
<keyword evidence="9" id="KW-1185">Reference proteome</keyword>
<keyword evidence="2" id="KW-1003">Cell membrane</keyword>
<dbReference type="RefSeq" id="WP_135202712.1">
    <property type="nucleotide sequence ID" value="NZ_SPVG01000174.1"/>
</dbReference>
<evidence type="ECO:0000256" key="2">
    <source>
        <dbReference type="ARBA" id="ARBA00022475"/>
    </source>
</evidence>
<dbReference type="Proteomes" id="UP000297729">
    <property type="component" value="Unassembled WGS sequence"/>
</dbReference>
<dbReference type="OrthoDB" id="9178561at2"/>
<evidence type="ECO:0000256" key="6">
    <source>
        <dbReference type="SAM" id="SignalP"/>
    </source>
</evidence>
<dbReference type="GO" id="GO:0005886">
    <property type="term" value="C:plasma membrane"/>
    <property type="evidence" value="ECO:0007669"/>
    <property type="project" value="UniProtKB-SubCell"/>
</dbReference>
<comment type="caution">
    <text evidence="8">The sequence shown here is derived from an EMBL/GenBank/DDBJ whole genome shotgun (WGS) entry which is preliminary data.</text>
</comment>
<sequence length="152" mass="16483">MKAMIAAAMLSLGLLPASAPAAAGKATPAEAVAMVQRAKALIQSAGRERAFAAIADPANRDFHDRDLYIFVYSLNGVALTHGNNPKMVGRQLITMKDNEGKLIIKEMTAIAKNHGRGWLDYKWPNPVTKEVESKAAYVEKLDDMLIGSGIYR</sequence>
<dbReference type="SMART" id="SM01049">
    <property type="entry name" value="Cache_2"/>
    <property type="match status" value="1"/>
</dbReference>
<keyword evidence="8" id="KW-0418">Kinase</keyword>
<keyword evidence="6" id="KW-0732">Signal</keyword>
<dbReference type="Pfam" id="PF08269">
    <property type="entry name" value="dCache_2"/>
    <property type="match status" value="1"/>
</dbReference>
<keyword evidence="5" id="KW-0472">Membrane</keyword>
<dbReference type="GO" id="GO:0016301">
    <property type="term" value="F:kinase activity"/>
    <property type="evidence" value="ECO:0007669"/>
    <property type="project" value="UniProtKB-KW"/>
</dbReference>
<dbReference type="AlphaFoldDB" id="A0A4Y9SAZ5"/>
<keyword evidence="3" id="KW-0812">Transmembrane</keyword>
<dbReference type="EMBL" id="SPVG01000174">
    <property type="protein sequence ID" value="TFW19100.1"/>
    <property type="molecule type" value="Genomic_DNA"/>
</dbReference>
<feature type="chain" id="PRO_5021438308" evidence="6">
    <location>
        <begin position="22"/>
        <end position="152"/>
    </location>
</feature>
<evidence type="ECO:0000256" key="4">
    <source>
        <dbReference type="ARBA" id="ARBA00022989"/>
    </source>
</evidence>
<protein>
    <submittedName>
        <fullName evidence="8">Histidine kinase</fullName>
    </submittedName>
</protein>